<dbReference type="Proteomes" id="UP000309016">
    <property type="component" value="Chromosome"/>
</dbReference>
<keyword evidence="2" id="KW-1185">Reference proteome</keyword>
<dbReference type="EMBL" id="CP040812">
    <property type="protein sequence ID" value="QCY69335.1"/>
    <property type="molecule type" value="Genomic_DNA"/>
</dbReference>
<evidence type="ECO:0000313" key="1">
    <source>
        <dbReference type="EMBL" id="QCY69335.1"/>
    </source>
</evidence>
<accession>A0A5B7X2M8</accession>
<evidence type="ECO:0000313" key="2">
    <source>
        <dbReference type="Proteomes" id="UP000309016"/>
    </source>
</evidence>
<protein>
    <submittedName>
        <fullName evidence="1">Uncharacterized protein</fullName>
    </submittedName>
</protein>
<gene>
    <name evidence="1" type="ORF">FHG64_07980</name>
</gene>
<organism evidence="1 2">
    <name type="scientific">Antarcticibacterium flavum</name>
    <dbReference type="NCBI Taxonomy" id="2058175"/>
    <lineage>
        <taxon>Bacteria</taxon>
        <taxon>Pseudomonadati</taxon>
        <taxon>Bacteroidota</taxon>
        <taxon>Flavobacteriia</taxon>
        <taxon>Flavobacteriales</taxon>
        <taxon>Flavobacteriaceae</taxon>
        <taxon>Antarcticibacterium</taxon>
    </lineage>
</organism>
<reference evidence="1 2" key="1">
    <citation type="submission" date="2019-06" db="EMBL/GenBank/DDBJ databases">
        <title>Complete genome sequence of Antarcticibacterium flavum KCTC 52984T from an Antarctic marine sediment.</title>
        <authorList>
            <person name="Lee Y.M."/>
            <person name="Shin S.C."/>
        </authorList>
    </citation>
    <scope>NUCLEOTIDE SEQUENCE [LARGE SCALE GENOMIC DNA]</scope>
    <source>
        <strain evidence="1 2">KCTC 52984</strain>
    </source>
</reference>
<name>A0A5B7X2M8_9FLAO</name>
<dbReference type="AlphaFoldDB" id="A0A5B7X2M8"/>
<dbReference type="KEGG" id="afla:FHG64_07980"/>
<sequence length="230" mass="26565">MAANKQQAPRAKSLQTIVVINSYFKIKEKIELKIIIHKVKTMKLTFLIVGSAILTLSCGKTSTEQEIINYKNNSDQLIGQWLLEFSKNASIKCVMENEPIDSLPGEIKNTIIHKLEIKAEKHLYKQLKLTHHFTLTDSLIGDLNLITLKKQRELKEQRDNGEPFWIWYNANCEGKWLNISRPIFNEDYTLAYFEVSTSCVNYLCGHGGKSIYKYENGKWIAIENFDNFIS</sequence>
<dbReference type="RefSeq" id="WP_139065904.1">
    <property type="nucleotide sequence ID" value="NZ_CP040812.1"/>
</dbReference>
<proteinExistence type="predicted"/>
<dbReference type="OrthoDB" id="1188558at2"/>